<evidence type="ECO:0000256" key="7">
    <source>
        <dbReference type="RuleBase" id="RU363032"/>
    </source>
</evidence>
<dbReference type="OrthoDB" id="8417460at2"/>
<dbReference type="RefSeq" id="WP_072902573.1">
    <property type="nucleotide sequence ID" value="NZ_FQXB01000007.1"/>
</dbReference>
<dbReference type="Pfam" id="PF00528">
    <property type="entry name" value="BPD_transp_1"/>
    <property type="match status" value="1"/>
</dbReference>
<feature type="transmembrane region" description="Helical" evidence="7">
    <location>
        <begin position="114"/>
        <end position="143"/>
    </location>
</feature>
<proteinExistence type="inferred from homology"/>
<evidence type="ECO:0000259" key="8">
    <source>
        <dbReference type="PROSITE" id="PS50928"/>
    </source>
</evidence>
<evidence type="ECO:0000256" key="6">
    <source>
        <dbReference type="ARBA" id="ARBA00023136"/>
    </source>
</evidence>
<feature type="transmembrane region" description="Helical" evidence="7">
    <location>
        <begin position="7"/>
        <end position="30"/>
    </location>
</feature>
<evidence type="ECO:0000256" key="2">
    <source>
        <dbReference type="ARBA" id="ARBA00022448"/>
    </source>
</evidence>
<dbReference type="AlphaFoldDB" id="A0A1M5SR39"/>
<feature type="transmembrane region" description="Helical" evidence="7">
    <location>
        <begin position="308"/>
        <end position="332"/>
    </location>
</feature>
<organism evidence="9 10">
    <name type="scientific">Cognatiyoonia sediminum</name>
    <dbReference type="NCBI Taxonomy" id="1508389"/>
    <lineage>
        <taxon>Bacteria</taxon>
        <taxon>Pseudomonadati</taxon>
        <taxon>Pseudomonadota</taxon>
        <taxon>Alphaproteobacteria</taxon>
        <taxon>Rhodobacterales</taxon>
        <taxon>Paracoccaceae</taxon>
        <taxon>Cognatiyoonia</taxon>
    </lineage>
</organism>
<dbReference type="EMBL" id="FQXB01000007">
    <property type="protein sequence ID" value="SHH40910.1"/>
    <property type="molecule type" value="Genomic_DNA"/>
</dbReference>
<dbReference type="Proteomes" id="UP000184074">
    <property type="component" value="Unassembled WGS sequence"/>
</dbReference>
<dbReference type="Gene3D" id="1.10.3720.10">
    <property type="entry name" value="MetI-like"/>
    <property type="match status" value="1"/>
</dbReference>
<keyword evidence="6 7" id="KW-0472">Membrane</keyword>
<dbReference type="GO" id="GO:0005886">
    <property type="term" value="C:plasma membrane"/>
    <property type="evidence" value="ECO:0007669"/>
    <property type="project" value="UniProtKB-SubCell"/>
</dbReference>
<reference evidence="9 10" key="1">
    <citation type="submission" date="2016-11" db="EMBL/GenBank/DDBJ databases">
        <authorList>
            <person name="Jaros S."/>
            <person name="Januszkiewicz K."/>
            <person name="Wedrychowicz H."/>
        </authorList>
    </citation>
    <scope>NUCLEOTIDE SEQUENCE [LARGE SCALE GENOMIC DNA]</scope>
    <source>
        <strain evidence="9 10">DSM 28715</strain>
    </source>
</reference>
<dbReference type="STRING" id="1508389.SAMN05444003_3050"/>
<comment type="similarity">
    <text evidence="7">Belongs to the binding-protein-dependent transport system permease family.</text>
</comment>
<evidence type="ECO:0000256" key="3">
    <source>
        <dbReference type="ARBA" id="ARBA00022475"/>
    </source>
</evidence>
<evidence type="ECO:0000256" key="1">
    <source>
        <dbReference type="ARBA" id="ARBA00004651"/>
    </source>
</evidence>
<name>A0A1M5SR39_9RHOB</name>
<feature type="transmembrane region" description="Helical" evidence="7">
    <location>
        <begin position="155"/>
        <end position="177"/>
    </location>
</feature>
<gene>
    <name evidence="9" type="ORF">SAMN05444003_3050</name>
</gene>
<evidence type="ECO:0000256" key="4">
    <source>
        <dbReference type="ARBA" id="ARBA00022692"/>
    </source>
</evidence>
<dbReference type="PANTHER" id="PTHR30193:SF37">
    <property type="entry name" value="INNER MEMBRANE ABC TRANSPORTER PERMEASE PROTEIN YCJO"/>
    <property type="match status" value="1"/>
</dbReference>
<dbReference type="PROSITE" id="PS50928">
    <property type="entry name" value="ABC_TM1"/>
    <property type="match status" value="1"/>
</dbReference>
<evidence type="ECO:0000313" key="9">
    <source>
        <dbReference type="EMBL" id="SHH40910.1"/>
    </source>
</evidence>
<feature type="transmembrane region" description="Helical" evidence="7">
    <location>
        <begin position="206"/>
        <end position="229"/>
    </location>
</feature>
<protein>
    <submittedName>
        <fullName evidence="9">Carbohydrate ABC transporter membrane protein 1, CUT1 family</fullName>
    </submittedName>
</protein>
<keyword evidence="5 7" id="KW-1133">Transmembrane helix</keyword>
<dbReference type="SUPFAM" id="SSF161098">
    <property type="entry name" value="MetI-like"/>
    <property type="match status" value="1"/>
</dbReference>
<keyword evidence="10" id="KW-1185">Reference proteome</keyword>
<dbReference type="InterPro" id="IPR000515">
    <property type="entry name" value="MetI-like"/>
</dbReference>
<dbReference type="PANTHER" id="PTHR30193">
    <property type="entry name" value="ABC TRANSPORTER PERMEASE PROTEIN"/>
    <property type="match status" value="1"/>
</dbReference>
<dbReference type="InterPro" id="IPR051393">
    <property type="entry name" value="ABC_transporter_permease"/>
</dbReference>
<dbReference type="CDD" id="cd06261">
    <property type="entry name" value="TM_PBP2"/>
    <property type="match status" value="1"/>
</dbReference>
<dbReference type="GO" id="GO:0055085">
    <property type="term" value="P:transmembrane transport"/>
    <property type="evidence" value="ECO:0007669"/>
    <property type="project" value="InterPro"/>
</dbReference>
<comment type="subcellular location">
    <subcellularLocation>
        <location evidence="1 7">Cell membrane</location>
        <topology evidence="1 7">Multi-pass membrane protein</topology>
    </subcellularLocation>
</comment>
<evidence type="ECO:0000313" key="10">
    <source>
        <dbReference type="Proteomes" id="UP000184074"/>
    </source>
</evidence>
<keyword evidence="3" id="KW-1003">Cell membrane</keyword>
<keyword evidence="4 7" id="KW-0812">Transmembrane</keyword>
<dbReference type="InterPro" id="IPR035906">
    <property type="entry name" value="MetI-like_sf"/>
</dbReference>
<feature type="domain" description="ABC transmembrane type-1" evidence="8">
    <location>
        <begin position="118"/>
        <end position="330"/>
    </location>
</feature>
<feature type="transmembrane region" description="Helical" evidence="7">
    <location>
        <begin position="250"/>
        <end position="271"/>
    </location>
</feature>
<keyword evidence="2 7" id="KW-0813">Transport</keyword>
<accession>A0A1M5SR39</accession>
<evidence type="ECO:0000256" key="5">
    <source>
        <dbReference type="ARBA" id="ARBA00022989"/>
    </source>
</evidence>
<sequence length="343" mass="38053">MKHKTFFWFILPTLSAMLLFIALPIVSVAIQSLYIEHEQVLVVTENCGPFGCTEATAVDLEATASLREEQPLGRFNGLDTYTNRAHLAFAEIGESWNTTETWSAFFSEVLDLPFYWALAFTLTYTFVVTPFVLVLGLAIAVAVNNLPKMFKGPTIFVSLLPMIVTPLVGALILFWMVDGDGIIGATLQWITGDPTLSLKATTSLNWVMLIVYGIWSSLPFAFIVFYAGLQTVPSETMEAAMIDGASKWQSMRHVVVPHLMPLVIFISLIQLMDNFRVFEPIISFQAEAHARSLSWIIYNDLIEAGNPLYGSAGASSILTIIGVAFLLVPVLIRTWRDFNSKPV</sequence>